<sequence length="66" mass="8131">MFKQPSQVFPQPSKYTIEIIFQSSFMIPRILKQIQQEDNGYEQKNIFIRFQIHQQILMNQYSFWDD</sequence>
<name>A0A8S1VBN0_9CILI</name>
<reference evidence="1" key="1">
    <citation type="submission" date="2021-01" db="EMBL/GenBank/DDBJ databases">
        <authorList>
            <consortium name="Genoscope - CEA"/>
            <person name="William W."/>
        </authorList>
    </citation>
    <scope>NUCLEOTIDE SEQUENCE</scope>
</reference>
<dbReference type="EMBL" id="CAJJDO010000057">
    <property type="protein sequence ID" value="CAD8172286.1"/>
    <property type="molecule type" value="Genomic_DNA"/>
</dbReference>
<protein>
    <submittedName>
        <fullName evidence="1">Uncharacterized protein</fullName>
    </submittedName>
</protein>
<evidence type="ECO:0000313" key="1">
    <source>
        <dbReference type="EMBL" id="CAD8172286.1"/>
    </source>
</evidence>
<gene>
    <name evidence="1" type="ORF">PPENT_87.1.T0570016</name>
</gene>
<dbReference type="Proteomes" id="UP000689195">
    <property type="component" value="Unassembled WGS sequence"/>
</dbReference>
<comment type="caution">
    <text evidence="1">The sequence shown here is derived from an EMBL/GenBank/DDBJ whole genome shotgun (WGS) entry which is preliminary data.</text>
</comment>
<accession>A0A8S1VBN0</accession>
<organism evidence="1 2">
    <name type="scientific">Paramecium pentaurelia</name>
    <dbReference type="NCBI Taxonomy" id="43138"/>
    <lineage>
        <taxon>Eukaryota</taxon>
        <taxon>Sar</taxon>
        <taxon>Alveolata</taxon>
        <taxon>Ciliophora</taxon>
        <taxon>Intramacronucleata</taxon>
        <taxon>Oligohymenophorea</taxon>
        <taxon>Peniculida</taxon>
        <taxon>Parameciidae</taxon>
        <taxon>Paramecium</taxon>
    </lineage>
</organism>
<proteinExistence type="predicted"/>
<keyword evidence="2" id="KW-1185">Reference proteome</keyword>
<dbReference type="AlphaFoldDB" id="A0A8S1VBN0"/>
<evidence type="ECO:0000313" key="2">
    <source>
        <dbReference type="Proteomes" id="UP000689195"/>
    </source>
</evidence>